<organism evidence="2 3">
    <name type="scientific">Datura stramonium</name>
    <name type="common">Jimsonweed</name>
    <name type="synonym">Common thornapple</name>
    <dbReference type="NCBI Taxonomy" id="4076"/>
    <lineage>
        <taxon>Eukaryota</taxon>
        <taxon>Viridiplantae</taxon>
        <taxon>Streptophyta</taxon>
        <taxon>Embryophyta</taxon>
        <taxon>Tracheophyta</taxon>
        <taxon>Spermatophyta</taxon>
        <taxon>Magnoliopsida</taxon>
        <taxon>eudicotyledons</taxon>
        <taxon>Gunneridae</taxon>
        <taxon>Pentapetalae</taxon>
        <taxon>asterids</taxon>
        <taxon>lamiids</taxon>
        <taxon>Solanales</taxon>
        <taxon>Solanaceae</taxon>
        <taxon>Solanoideae</taxon>
        <taxon>Datureae</taxon>
        <taxon>Datura</taxon>
    </lineage>
</organism>
<feature type="region of interest" description="Disordered" evidence="1">
    <location>
        <begin position="1"/>
        <end position="38"/>
    </location>
</feature>
<dbReference type="Proteomes" id="UP000823775">
    <property type="component" value="Unassembled WGS sequence"/>
</dbReference>
<dbReference type="EMBL" id="JACEIK010002838">
    <property type="protein sequence ID" value="MCD9639078.1"/>
    <property type="molecule type" value="Genomic_DNA"/>
</dbReference>
<keyword evidence="3" id="KW-1185">Reference proteome</keyword>
<protein>
    <submittedName>
        <fullName evidence="2">Uncharacterized protein</fullName>
    </submittedName>
</protein>
<sequence>TMSSNGKEMIVVDPSVKRDRKGKTGASSSTFKVGPPRRFEEKGVEPHGLIWFNTKKEPKYAPKNWIDEGRLELEFSAIRDKKRELGECYIFNELEKCNVTLAREFYEN</sequence>
<name>A0ABS8UWE2_DATST</name>
<evidence type="ECO:0000313" key="2">
    <source>
        <dbReference type="EMBL" id="MCD9639078.1"/>
    </source>
</evidence>
<reference evidence="2 3" key="1">
    <citation type="journal article" date="2021" name="BMC Genomics">
        <title>Datura genome reveals duplications of psychoactive alkaloid biosynthetic genes and high mutation rate following tissue culture.</title>
        <authorList>
            <person name="Rajewski A."/>
            <person name="Carter-House D."/>
            <person name="Stajich J."/>
            <person name="Litt A."/>
        </authorList>
    </citation>
    <scope>NUCLEOTIDE SEQUENCE [LARGE SCALE GENOMIC DNA]</scope>
    <source>
        <strain evidence="2">AR-01</strain>
    </source>
</reference>
<evidence type="ECO:0000313" key="3">
    <source>
        <dbReference type="Proteomes" id="UP000823775"/>
    </source>
</evidence>
<gene>
    <name evidence="2" type="ORF">HAX54_023362</name>
</gene>
<accession>A0ABS8UWE2</accession>
<comment type="caution">
    <text evidence="2">The sequence shown here is derived from an EMBL/GenBank/DDBJ whole genome shotgun (WGS) entry which is preliminary data.</text>
</comment>
<proteinExistence type="predicted"/>
<feature type="non-terminal residue" evidence="2">
    <location>
        <position position="1"/>
    </location>
</feature>
<evidence type="ECO:0000256" key="1">
    <source>
        <dbReference type="SAM" id="MobiDB-lite"/>
    </source>
</evidence>